<sequence length="214" mass="21683">MSSSVVQQTGATSASIRSEPAFKAMRGCARECLAWNNNGDLYSLFDCEYPQQNECLCRTDLASAASKHLSTCCSSLCTPGPATGDIVTAISVYNSTQLGPTATQGNGASTGSTPPAADKPDPTGSTNNSDEAGTTSSNNNNPGGSNSGGGGGGGGLNLSTGTMVAIIAPIVSVVIALVGLGVKIHYNRKKVKQGKQLTGQSSVENLKQSGYSKK</sequence>
<dbReference type="EMBL" id="MU864514">
    <property type="protein sequence ID" value="KAK4183935.1"/>
    <property type="molecule type" value="Genomic_DNA"/>
</dbReference>
<feature type="region of interest" description="Disordered" evidence="1">
    <location>
        <begin position="100"/>
        <end position="152"/>
    </location>
</feature>
<feature type="compositionally biased region" description="Polar residues" evidence="1">
    <location>
        <begin position="123"/>
        <end position="132"/>
    </location>
</feature>
<reference evidence="3" key="2">
    <citation type="submission" date="2023-05" db="EMBL/GenBank/DDBJ databases">
        <authorList>
            <consortium name="Lawrence Berkeley National Laboratory"/>
            <person name="Steindorff A."/>
            <person name="Hensen N."/>
            <person name="Bonometti L."/>
            <person name="Westerberg I."/>
            <person name="Brannstrom I.O."/>
            <person name="Guillou S."/>
            <person name="Cros-Aarteil S."/>
            <person name="Calhoun S."/>
            <person name="Haridas S."/>
            <person name="Kuo A."/>
            <person name="Mondo S."/>
            <person name="Pangilinan J."/>
            <person name="Riley R."/>
            <person name="Labutti K."/>
            <person name="Andreopoulos B."/>
            <person name="Lipzen A."/>
            <person name="Chen C."/>
            <person name="Yanf M."/>
            <person name="Daum C."/>
            <person name="Ng V."/>
            <person name="Clum A."/>
            <person name="Ohm R."/>
            <person name="Martin F."/>
            <person name="Silar P."/>
            <person name="Natvig D."/>
            <person name="Lalanne C."/>
            <person name="Gautier V."/>
            <person name="Ament-Velasquez S.L."/>
            <person name="Kruys A."/>
            <person name="Hutchinson M.I."/>
            <person name="Powell A.J."/>
            <person name="Barry K."/>
            <person name="Miller A.N."/>
            <person name="Grigoriev I.V."/>
            <person name="Debuchy R."/>
            <person name="Gladieux P."/>
            <person name="Thoren M.H."/>
            <person name="Johannesson H."/>
        </authorList>
    </citation>
    <scope>NUCLEOTIDE SEQUENCE</scope>
    <source>
        <strain evidence="3">PSN309</strain>
    </source>
</reference>
<gene>
    <name evidence="3" type="ORF">QBC35DRAFT_541629</name>
</gene>
<keyword evidence="2" id="KW-0472">Membrane</keyword>
<evidence type="ECO:0000313" key="4">
    <source>
        <dbReference type="Proteomes" id="UP001302126"/>
    </source>
</evidence>
<keyword evidence="2" id="KW-0812">Transmembrane</keyword>
<feature type="compositionally biased region" description="Polar residues" evidence="1">
    <location>
        <begin position="100"/>
        <end position="113"/>
    </location>
</feature>
<dbReference type="AlphaFoldDB" id="A0AAN6WM93"/>
<feature type="compositionally biased region" description="Low complexity" evidence="1">
    <location>
        <begin position="133"/>
        <end position="144"/>
    </location>
</feature>
<evidence type="ECO:0000313" key="3">
    <source>
        <dbReference type="EMBL" id="KAK4183935.1"/>
    </source>
</evidence>
<comment type="caution">
    <text evidence="3">The sequence shown here is derived from an EMBL/GenBank/DDBJ whole genome shotgun (WGS) entry which is preliminary data.</text>
</comment>
<evidence type="ECO:0008006" key="5">
    <source>
        <dbReference type="Google" id="ProtNLM"/>
    </source>
</evidence>
<evidence type="ECO:0000256" key="1">
    <source>
        <dbReference type="SAM" id="MobiDB-lite"/>
    </source>
</evidence>
<feature type="transmembrane region" description="Helical" evidence="2">
    <location>
        <begin position="163"/>
        <end position="182"/>
    </location>
</feature>
<feature type="region of interest" description="Disordered" evidence="1">
    <location>
        <begin position="194"/>
        <end position="214"/>
    </location>
</feature>
<accession>A0AAN6WM93</accession>
<dbReference type="Proteomes" id="UP001302126">
    <property type="component" value="Unassembled WGS sequence"/>
</dbReference>
<keyword evidence="4" id="KW-1185">Reference proteome</keyword>
<reference evidence="3" key="1">
    <citation type="journal article" date="2023" name="Mol. Phylogenet. Evol.">
        <title>Genome-scale phylogeny and comparative genomics of the fungal order Sordariales.</title>
        <authorList>
            <person name="Hensen N."/>
            <person name="Bonometti L."/>
            <person name="Westerberg I."/>
            <person name="Brannstrom I.O."/>
            <person name="Guillou S."/>
            <person name="Cros-Aarteil S."/>
            <person name="Calhoun S."/>
            <person name="Haridas S."/>
            <person name="Kuo A."/>
            <person name="Mondo S."/>
            <person name="Pangilinan J."/>
            <person name="Riley R."/>
            <person name="LaButti K."/>
            <person name="Andreopoulos B."/>
            <person name="Lipzen A."/>
            <person name="Chen C."/>
            <person name="Yan M."/>
            <person name="Daum C."/>
            <person name="Ng V."/>
            <person name="Clum A."/>
            <person name="Steindorff A."/>
            <person name="Ohm R.A."/>
            <person name="Martin F."/>
            <person name="Silar P."/>
            <person name="Natvig D.O."/>
            <person name="Lalanne C."/>
            <person name="Gautier V."/>
            <person name="Ament-Velasquez S.L."/>
            <person name="Kruys A."/>
            <person name="Hutchinson M.I."/>
            <person name="Powell A.J."/>
            <person name="Barry K."/>
            <person name="Miller A.N."/>
            <person name="Grigoriev I.V."/>
            <person name="Debuchy R."/>
            <person name="Gladieux P."/>
            <person name="Hiltunen Thoren M."/>
            <person name="Johannesson H."/>
        </authorList>
    </citation>
    <scope>NUCLEOTIDE SEQUENCE</scope>
    <source>
        <strain evidence="3">PSN309</strain>
    </source>
</reference>
<name>A0AAN6WM93_9PEZI</name>
<feature type="compositionally biased region" description="Polar residues" evidence="1">
    <location>
        <begin position="195"/>
        <end position="214"/>
    </location>
</feature>
<organism evidence="3 4">
    <name type="scientific">Podospora australis</name>
    <dbReference type="NCBI Taxonomy" id="1536484"/>
    <lineage>
        <taxon>Eukaryota</taxon>
        <taxon>Fungi</taxon>
        <taxon>Dikarya</taxon>
        <taxon>Ascomycota</taxon>
        <taxon>Pezizomycotina</taxon>
        <taxon>Sordariomycetes</taxon>
        <taxon>Sordariomycetidae</taxon>
        <taxon>Sordariales</taxon>
        <taxon>Podosporaceae</taxon>
        <taxon>Podospora</taxon>
    </lineage>
</organism>
<keyword evidence="2" id="KW-1133">Transmembrane helix</keyword>
<proteinExistence type="predicted"/>
<protein>
    <recommendedName>
        <fullName evidence="5">Extracellular membrane protein CFEM domain-containing protein</fullName>
    </recommendedName>
</protein>
<evidence type="ECO:0000256" key="2">
    <source>
        <dbReference type="SAM" id="Phobius"/>
    </source>
</evidence>